<dbReference type="Ensembl" id="ENSCLMT00005005409.1">
    <property type="protein sequence ID" value="ENSCLMP00005005052.1"/>
    <property type="gene ID" value="ENSCLMG00005002723.1"/>
</dbReference>
<accession>A0A8C2WL45</accession>
<evidence type="ECO:0000313" key="1">
    <source>
        <dbReference type="Ensembl" id="ENSCLMP00005005052.1"/>
    </source>
</evidence>
<sequence>MICPYPSLSLLSSGVSWSNVLASSLPRKASWSYWKLLLSSTLSFLNVGLPCTTTVPSLAAVRSPAIGPRDAVTRVGFRRHVAR</sequence>
<organism evidence="1 2">
    <name type="scientific">Cyclopterus lumpus</name>
    <name type="common">Lumpsucker</name>
    <dbReference type="NCBI Taxonomy" id="8103"/>
    <lineage>
        <taxon>Eukaryota</taxon>
        <taxon>Metazoa</taxon>
        <taxon>Chordata</taxon>
        <taxon>Craniata</taxon>
        <taxon>Vertebrata</taxon>
        <taxon>Euteleostomi</taxon>
        <taxon>Actinopterygii</taxon>
        <taxon>Neopterygii</taxon>
        <taxon>Teleostei</taxon>
        <taxon>Neoteleostei</taxon>
        <taxon>Acanthomorphata</taxon>
        <taxon>Eupercaria</taxon>
        <taxon>Perciformes</taxon>
        <taxon>Cottioidei</taxon>
        <taxon>Cottales</taxon>
        <taxon>Cyclopteridae</taxon>
        <taxon>Cyclopterus</taxon>
    </lineage>
</organism>
<dbReference type="AlphaFoldDB" id="A0A8C2WL45"/>
<reference evidence="1" key="1">
    <citation type="submission" date="2025-08" db="UniProtKB">
        <authorList>
            <consortium name="Ensembl"/>
        </authorList>
    </citation>
    <scope>IDENTIFICATION</scope>
</reference>
<dbReference type="GeneTree" id="ENSGT00940000174513"/>
<dbReference type="Proteomes" id="UP000694565">
    <property type="component" value="Unplaced"/>
</dbReference>
<protein>
    <submittedName>
        <fullName evidence="1">Uncharacterized protein</fullName>
    </submittedName>
</protein>
<reference evidence="1" key="2">
    <citation type="submission" date="2025-09" db="UniProtKB">
        <authorList>
            <consortium name="Ensembl"/>
        </authorList>
    </citation>
    <scope>IDENTIFICATION</scope>
</reference>
<proteinExistence type="predicted"/>
<keyword evidence="2" id="KW-1185">Reference proteome</keyword>
<name>A0A8C2WL45_CYCLU</name>
<evidence type="ECO:0000313" key="2">
    <source>
        <dbReference type="Proteomes" id="UP000694565"/>
    </source>
</evidence>